<keyword evidence="9" id="KW-1185">Reference proteome</keyword>
<dbReference type="FunFam" id="3.40.190.10:FF:000050">
    <property type="entry name" value="Sulfonate ABC transporter substrate-binding protein"/>
    <property type="match status" value="1"/>
</dbReference>
<dbReference type="STRING" id="1112204.GPOL_c09280"/>
<evidence type="ECO:0000259" key="7">
    <source>
        <dbReference type="SMART" id="SM00062"/>
    </source>
</evidence>
<evidence type="ECO:0000256" key="6">
    <source>
        <dbReference type="ARBA" id="ARBA00070228"/>
    </source>
</evidence>
<dbReference type="InterPro" id="IPR015168">
    <property type="entry name" value="SsuA/THI5"/>
</dbReference>
<dbReference type="GO" id="GO:0042626">
    <property type="term" value="F:ATPase-coupled transmembrane transporter activity"/>
    <property type="evidence" value="ECO:0007669"/>
    <property type="project" value="InterPro"/>
</dbReference>
<evidence type="ECO:0000313" key="8">
    <source>
        <dbReference type="EMBL" id="AFA71991.1"/>
    </source>
</evidence>
<keyword evidence="3" id="KW-0813">Transport</keyword>
<dbReference type="Proteomes" id="UP000009154">
    <property type="component" value="Chromosome"/>
</dbReference>
<dbReference type="SMART" id="SM00062">
    <property type="entry name" value="PBPb"/>
    <property type="match status" value="1"/>
</dbReference>
<dbReference type="KEGG" id="gpo:GPOL_c09280"/>
<evidence type="ECO:0000313" key="9">
    <source>
        <dbReference type="Proteomes" id="UP000009154"/>
    </source>
</evidence>
<comment type="function">
    <text evidence="5">Part of a binding-protein-dependent transport system for aliphatic sulfonates. Putative binding protein.</text>
</comment>
<comment type="similarity">
    <text evidence="2">Belongs to the bacterial solute-binding protein SsuA/TauA family.</text>
</comment>
<sequence>MSAGGFRGRATVLVVLAGILALALSGCVSKEDSTGALADASVDPAQLAGLTLRVGDQKGGTESLMRAAGELDSLPFKVEFSTFTSGPPEIEAATAGKIDFAVTGNTPPIFGAASNAKIKIVSAYTNNAGGDVILVPAGSTLTSVEQLKGKKVAVAKGSSAHGNLLEQLSKANLKLGTDVTPVFLQPADALSAFSSGAVDAWAIWDPYTAIVQQDSGAKILASGTGVVNGYGFGIASNEALADAKRNTALRIFVEHLAKASKWASANVETWSQQYAKAIGIDPQAALAAQQRSVRPAIEIDDTVVASEQKLADAFASAGQLDHKPVIADFVDKRFNSAVAPYAVSGQ</sequence>
<dbReference type="HOGENOM" id="CLU_028871_2_1_11"/>
<dbReference type="GeneID" id="90158013"/>
<organism evidence="8 9">
    <name type="scientific">Gordonia polyisoprenivorans (strain DSM 44266 / VH2)</name>
    <dbReference type="NCBI Taxonomy" id="1112204"/>
    <lineage>
        <taxon>Bacteria</taxon>
        <taxon>Bacillati</taxon>
        <taxon>Actinomycetota</taxon>
        <taxon>Actinomycetes</taxon>
        <taxon>Mycobacteriales</taxon>
        <taxon>Gordoniaceae</taxon>
        <taxon>Gordonia</taxon>
    </lineage>
</organism>
<evidence type="ECO:0000256" key="1">
    <source>
        <dbReference type="ARBA" id="ARBA00004418"/>
    </source>
</evidence>
<dbReference type="AlphaFoldDB" id="H6MZK4"/>
<evidence type="ECO:0000256" key="3">
    <source>
        <dbReference type="ARBA" id="ARBA00022448"/>
    </source>
</evidence>
<gene>
    <name evidence="8" type="ordered locus">GPOL_c09280</name>
</gene>
<dbReference type="eggNOG" id="COG0715">
    <property type="taxonomic scope" value="Bacteria"/>
</dbReference>
<proteinExistence type="inferred from homology"/>
<dbReference type="EMBL" id="CP003119">
    <property type="protein sequence ID" value="AFA71991.1"/>
    <property type="molecule type" value="Genomic_DNA"/>
</dbReference>
<dbReference type="PANTHER" id="PTHR30024">
    <property type="entry name" value="ALIPHATIC SULFONATES-BINDING PROTEIN-RELATED"/>
    <property type="match status" value="1"/>
</dbReference>
<dbReference type="InterPro" id="IPR010067">
    <property type="entry name" value="ABC_SsuA_sub-bd"/>
</dbReference>
<feature type="domain" description="Solute-binding protein family 3/N-terminal" evidence="7">
    <location>
        <begin position="51"/>
        <end position="278"/>
    </location>
</feature>
<evidence type="ECO:0000256" key="5">
    <source>
        <dbReference type="ARBA" id="ARBA00055538"/>
    </source>
</evidence>
<dbReference type="GO" id="GO:0016020">
    <property type="term" value="C:membrane"/>
    <property type="evidence" value="ECO:0007669"/>
    <property type="project" value="InterPro"/>
</dbReference>
<reference evidence="8 9" key="1">
    <citation type="journal article" date="2012" name="Appl. Environ. Microbiol.">
        <title>Involvement of two latex-clearing proteins during rubber degradation and insights into the subsequent degradation pathway revealed by the genome sequence of Gordonia polyisoprenivorans strain VH2.</title>
        <authorList>
            <person name="Hiessl S."/>
            <person name="Schuldes J."/>
            <person name="Thurmer A."/>
            <person name="Halbsguth T."/>
            <person name="Broker D."/>
            <person name="Angelov A."/>
            <person name="Liebl W."/>
            <person name="Daniel R."/>
            <person name="Steinbuchel A."/>
        </authorList>
    </citation>
    <scope>NUCLEOTIDE SEQUENCE [LARGE SCALE GENOMIC DNA]</scope>
    <source>
        <strain evidence="9">DSM 44266 / VH2</strain>
    </source>
</reference>
<protein>
    <recommendedName>
        <fullName evidence="6">Putative aliphatic sulfonates-binding protein</fullName>
    </recommendedName>
</protein>
<keyword evidence="4" id="KW-0732">Signal</keyword>
<dbReference type="CDD" id="cd13558">
    <property type="entry name" value="PBP2_SsuA_like_2"/>
    <property type="match status" value="1"/>
</dbReference>
<dbReference type="PROSITE" id="PS51257">
    <property type="entry name" value="PROKAR_LIPOPROTEIN"/>
    <property type="match status" value="1"/>
</dbReference>
<evidence type="ECO:0000256" key="2">
    <source>
        <dbReference type="ARBA" id="ARBA00010742"/>
    </source>
</evidence>
<dbReference type="NCBIfam" id="TIGR01728">
    <property type="entry name" value="SsuA_fam"/>
    <property type="match status" value="1"/>
</dbReference>
<dbReference type="InterPro" id="IPR001638">
    <property type="entry name" value="Solute-binding_3/MltF_N"/>
</dbReference>
<dbReference type="Pfam" id="PF09084">
    <property type="entry name" value="NMT1"/>
    <property type="match status" value="1"/>
</dbReference>
<comment type="subcellular location">
    <subcellularLocation>
        <location evidence="1">Periplasm</location>
    </subcellularLocation>
</comment>
<dbReference type="SUPFAM" id="SSF53850">
    <property type="entry name" value="Periplasmic binding protein-like II"/>
    <property type="match status" value="1"/>
</dbReference>
<dbReference type="PANTHER" id="PTHR30024:SF48">
    <property type="entry name" value="ABC TRANSPORTER SUBSTRATE-BINDING PROTEIN"/>
    <property type="match status" value="1"/>
</dbReference>
<name>H6MZK4_GORPV</name>
<dbReference type="GO" id="GO:0042597">
    <property type="term" value="C:periplasmic space"/>
    <property type="evidence" value="ECO:0007669"/>
    <property type="project" value="UniProtKB-SubCell"/>
</dbReference>
<dbReference type="RefSeq" id="WP_014358919.1">
    <property type="nucleotide sequence ID" value="NC_016906.1"/>
</dbReference>
<accession>H6MZK4</accession>
<evidence type="ECO:0000256" key="4">
    <source>
        <dbReference type="ARBA" id="ARBA00022729"/>
    </source>
</evidence>
<dbReference type="Gene3D" id="3.40.190.10">
    <property type="entry name" value="Periplasmic binding protein-like II"/>
    <property type="match status" value="2"/>
</dbReference>